<keyword evidence="2" id="KW-1185">Reference proteome</keyword>
<accession>A0ACC1MCS8</accession>
<organism evidence="1 2">
    <name type="scientific">Zarea fungicola</name>
    <dbReference type="NCBI Taxonomy" id="93591"/>
    <lineage>
        <taxon>Eukaryota</taxon>
        <taxon>Fungi</taxon>
        <taxon>Dikarya</taxon>
        <taxon>Ascomycota</taxon>
        <taxon>Pezizomycotina</taxon>
        <taxon>Sordariomycetes</taxon>
        <taxon>Hypocreomycetidae</taxon>
        <taxon>Hypocreales</taxon>
        <taxon>Cordycipitaceae</taxon>
        <taxon>Zarea</taxon>
    </lineage>
</organism>
<dbReference type="EMBL" id="JANJQO010003303">
    <property type="protein sequence ID" value="KAJ2962114.1"/>
    <property type="molecule type" value="Genomic_DNA"/>
</dbReference>
<sequence length="376" mass="42077">MGPSTESNSHGNLGAPSHDTALCIIPPQTLWPAINRLRSLNDKAYAKWPPHINLIYPFVHPETLSDAAEILSHHDLTGVLPLQASIVDADAFVHSKYNTLYLKPDLKSGRSLHALSNKVRSALGWQTQPHFQPHMTVGQSEDAESDTHKFLLNKARLLAPISWDVTQLAIMVRDSTPGATDGLRRMKVWQCLDLNSQTLKDENLPQDEVFAVEKNDPSQPSKAHIQLAYQFDSASELWRSTDNTLLYLAEPTILKQLIVASYNVLAEFCWPPDTSRTPSLVSNLLSRRAEADILVLQEVSDHFLPFLLQSEEFRAKYPYSTHGPPNQPEIGPLPSLLNIVILSKFPMRWEYLPLQRRHKGAAVATFPTLAATLPRA</sequence>
<proteinExistence type="predicted"/>
<evidence type="ECO:0000313" key="2">
    <source>
        <dbReference type="Proteomes" id="UP001143910"/>
    </source>
</evidence>
<protein>
    <submittedName>
        <fullName evidence="1">Uncharacterized protein</fullName>
    </submittedName>
</protein>
<evidence type="ECO:0000313" key="1">
    <source>
        <dbReference type="EMBL" id="KAJ2962114.1"/>
    </source>
</evidence>
<comment type="caution">
    <text evidence="1">The sequence shown here is derived from an EMBL/GenBank/DDBJ whole genome shotgun (WGS) entry which is preliminary data.</text>
</comment>
<reference evidence="1" key="1">
    <citation type="submission" date="2022-08" db="EMBL/GenBank/DDBJ databases">
        <title>Genome Sequence of Lecanicillium fungicola.</title>
        <authorList>
            <person name="Buettner E."/>
        </authorList>
    </citation>
    <scope>NUCLEOTIDE SEQUENCE</scope>
    <source>
        <strain evidence="1">Babe33</strain>
    </source>
</reference>
<gene>
    <name evidence="1" type="ORF">NQ176_g10955</name>
</gene>
<dbReference type="Proteomes" id="UP001143910">
    <property type="component" value="Unassembled WGS sequence"/>
</dbReference>
<name>A0ACC1MCS8_9HYPO</name>